<comment type="caution">
    <text evidence="2">The sequence shown here is derived from an EMBL/GenBank/DDBJ whole genome shotgun (WGS) entry which is preliminary data.</text>
</comment>
<dbReference type="Gramene" id="OE9A098641T1">
    <property type="protein sequence ID" value="OE9A098641C1"/>
    <property type="gene ID" value="OE9A098641"/>
</dbReference>
<evidence type="ECO:0000256" key="1">
    <source>
        <dbReference type="SAM" id="MobiDB-lite"/>
    </source>
</evidence>
<keyword evidence="3" id="KW-1185">Reference proteome</keyword>
<dbReference type="Proteomes" id="UP000594638">
    <property type="component" value="Unassembled WGS sequence"/>
</dbReference>
<accession>A0A8S0UWB6</accession>
<evidence type="ECO:0000313" key="3">
    <source>
        <dbReference type="Proteomes" id="UP000594638"/>
    </source>
</evidence>
<name>A0A8S0UWB6_OLEEU</name>
<proteinExistence type="predicted"/>
<feature type="compositionally biased region" description="Basic residues" evidence="1">
    <location>
        <begin position="14"/>
        <end position="25"/>
    </location>
</feature>
<organism evidence="2 3">
    <name type="scientific">Olea europaea subsp. europaea</name>
    <dbReference type="NCBI Taxonomy" id="158383"/>
    <lineage>
        <taxon>Eukaryota</taxon>
        <taxon>Viridiplantae</taxon>
        <taxon>Streptophyta</taxon>
        <taxon>Embryophyta</taxon>
        <taxon>Tracheophyta</taxon>
        <taxon>Spermatophyta</taxon>
        <taxon>Magnoliopsida</taxon>
        <taxon>eudicotyledons</taxon>
        <taxon>Gunneridae</taxon>
        <taxon>Pentapetalae</taxon>
        <taxon>asterids</taxon>
        <taxon>lamiids</taxon>
        <taxon>Lamiales</taxon>
        <taxon>Oleaceae</taxon>
        <taxon>Oleeae</taxon>
        <taxon>Olea</taxon>
    </lineage>
</organism>
<dbReference type="EMBL" id="CACTIH010009085">
    <property type="protein sequence ID" value="CAA3023233.1"/>
    <property type="molecule type" value="Genomic_DNA"/>
</dbReference>
<feature type="region of interest" description="Disordered" evidence="1">
    <location>
        <begin position="1"/>
        <end position="32"/>
    </location>
</feature>
<sequence>MDVSRPQSGDKRTHGGKNKKEKRAKVSATSLSDSVNLATAASAKIAAKINSLVGPDVPDANMLMKELLSTGRL</sequence>
<evidence type="ECO:0000313" key="2">
    <source>
        <dbReference type="EMBL" id="CAA3023233.1"/>
    </source>
</evidence>
<dbReference type="AlphaFoldDB" id="A0A8S0UWB6"/>
<reference evidence="2 3" key="1">
    <citation type="submission" date="2019-12" db="EMBL/GenBank/DDBJ databases">
        <authorList>
            <person name="Alioto T."/>
            <person name="Alioto T."/>
            <person name="Gomez Garrido J."/>
        </authorList>
    </citation>
    <scope>NUCLEOTIDE SEQUENCE [LARGE SCALE GENOMIC DNA]</scope>
</reference>
<protein>
    <submittedName>
        <fullName evidence="2">Uncharacterized protein</fullName>
    </submittedName>
</protein>
<gene>
    <name evidence="2" type="ORF">OLEA9_A098641</name>
</gene>